<gene>
    <name evidence="4" type="ORF">SAMN03084138_00473</name>
</gene>
<dbReference type="Gene3D" id="1.20.120.160">
    <property type="entry name" value="HPT domain"/>
    <property type="match status" value="1"/>
</dbReference>
<dbReference type="Proteomes" id="UP000182692">
    <property type="component" value="Unassembled WGS sequence"/>
</dbReference>
<accession>A0A1I5K5G8</accession>
<protein>
    <submittedName>
        <fullName evidence="4">Hpt domain-containing protein</fullName>
    </submittedName>
</protein>
<evidence type="ECO:0000259" key="3">
    <source>
        <dbReference type="PROSITE" id="PS50894"/>
    </source>
</evidence>
<evidence type="ECO:0000313" key="5">
    <source>
        <dbReference type="Proteomes" id="UP000182692"/>
    </source>
</evidence>
<dbReference type="STRING" id="1121869.SAMN03084138_00473"/>
<evidence type="ECO:0000256" key="2">
    <source>
        <dbReference type="PROSITE-ProRule" id="PRU00110"/>
    </source>
</evidence>
<dbReference type="GeneID" id="35872809"/>
<name>A0A1I5K5G8_9GAMM</name>
<keyword evidence="1" id="KW-0902">Two-component regulatory system</keyword>
<dbReference type="SUPFAM" id="SSF47226">
    <property type="entry name" value="Histidine-containing phosphotransfer domain, HPT domain"/>
    <property type="match status" value="1"/>
</dbReference>
<reference evidence="4 5" key="1">
    <citation type="submission" date="2016-10" db="EMBL/GenBank/DDBJ databases">
        <authorList>
            <person name="de Groot N.N."/>
        </authorList>
    </citation>
    <scope>NUCLEOTIDE SEQUENCE [LARGE SCALE GENOMIC DNA]</scope>
    <source>
        <strain evidence="4 5">DSM 15893</strain>
    </source>
</reference>
<dbReference type="GO" id="GO:0000160">
    <property type="term" value="P:phosphorelay signal transduction system"/>
    <property type="evidence" value="ECO:0007669"/>
    <property type="project" value="UniProtKB-KW"/>
</dbReference>
<organism evidence="4 5">
    <name type="scientific">Enterovibrio norvegicus DSM 15893</name>
    <dbReference type="NCBI Taxonomy" id="1121869"/>
    <lineage>
        <taxon>Bacteria</taxon>
        <taxon>Pseudomonadati</taxon>
        <taxon>Pseudomonadota</taxon>
        <taxon>Gammaproteobacteria</taxon>
        <taxon>Vibrionales</taxon>
        <taxon>Vibrionaceae</taxon>
        <taxon>Enterovibrio</taxon>
    </lineage>
</organism>
<dbReference type="RefSeq" id="WP_074925139.1">
    <property type="nucleotide sequence ID" value="NZ_FOWR01000003.1"/>
</dbReference>
<dbReference type="EMBL" id="FOWR01000003">
    <property type="protein sequence ID" value="SFO80292.1"/>
    <property type="molecule type" value="Genomic_DNA"/>
</dbReference>
<dbReference type="AlphaFoldDB" id="A0A1I5K5G8"/>
<dbReference type="PROSITE" id="PS50894">
    <property type="entry name" value="HPT"/>
    <property type="match status" value="1"/>
</dbReference>
<feature type="domain" description="HPt" evidence="3">
    <location>
        <begin position="157"/>
        <end position="268"/>
    </location>
</feature>
<dbReference type="InterPro" id="IPR036641">
    <property type="entry name" value="HPT_dom_sf"/>
</dbReference>
<dbReference type="OrthoDB" id="5914352at2"/>
<dbReference type="GO" id="GO:0004672">
    <property type="term" value="F:protein kinase activity"/>
    <property type="evidence" value="ECO:0007669"/>
    <property type="project" value="UniProtKB-ARBA"/>
</dbReference>
<evidence type="ECO:0000313" key="4">
    <source>
        <dbReference type="EMBL" id="SFO80292.1"/>
    </source>
</evidence>
<sequence length="317" mass="36460">MKLLGSFLLDFDIISPKDLADVMVEQIRQTPNSLDILYEKALITPEQFLSIVSLQNDEHLDLCSACIRLDIWRNDFFDVINEEVGKRRSTLGRLLVEKGLIEPHVLLPILKQYHVYRAENNNDFALFSENTLLDLNESEAEETAPNVHFDPDFSLIQSNDFSDYIDLFSEEKEIELELVILAIEALGSDKNEADPEELLNQFFTDYHSLKGTARTAGALLTENLIHESEDLLTFFKRFLHKINNADFAALAAINLKVLDVLSNLRNEMISSGAEEHYWAHAESREKYLKTLGDIKRFNEDMENRGFEVNLEDVQELF</sequence>
<keyword evidence="2" id="KW-0597">Phosphoprotein</keyword>
<feature type="modified residue" description="Phosphohistidine" evidence="2">
    <location>
        <position position="207"/>
    </location>
</feature>
<proteinExistence type="predicted"/>
<evidence type="ECO:0000256" key="1">
    <source>
        <dbReference type="ARBA" id="ARBA00023012"/>
    </source>
</evidence>
<dbReference type="InterPro" id="IPR008207">
    <property type="entry name" value="Sig_transdc_His_kin_Hpt_dom"/>
</dbReference>